<proteinExistence type="predicted"/>
<gene>
    <name evidence="1" type="ORF">EMH_0021350</name>
</gene>
<evidence type="ECO:0000313" key="1">
    <source>
        <dbReference type="EMBL" id="CDJ29318.1"/>
    </source>
</evidence>
<accession>U6K0M9</accession>
<organism evidence="1 2">
    <name type="scientific">Eimeria mitis</name>
    <dbReference type="NCBI Taxonomy" id="44415"/>
    <lineage>
        <taxon>Eukaryota</taxon>
        <taxon>Sar</taxon>
        <taxon>Alveolata</taxon>
        <taxon>Apicomplexa</taxon>
        <taxon>Conoidasida</taxon>
        <taxon>Coccidia</taxon>
        <taxon>Eucoccidiorida</taxon>
        <taxon>Eimeriorina</taxon>
        <taxon>Eimeriidae</taxon>
        <taxon>Eimeria</taxon>
    </lineage>
</organism>
<name>U6K0M9_9EIME</name>
<dbReference type="GeneID" id="25377026"/>
<dbReference type="EMBL" id="HG681846">
    <property type="protein sequence ID" value="CDJ29318.1"/>
    <property type="molecule type" value="Genomic_DNA"/>
</dbReference>
<keyword evidence="2" id="KW-1185">Reference proteome</keyword>
<reference evidence="1" key="1">
    <citation type="submission" date="2013-10" db="EMBL/GenBank/DDBJ databases">
        <title>Genomic analysis of the causative agents of coccidiosis in chickens.</title>
        <authorList>
            <person name="Reid A.J."/>
            <person name="Blake D."/>
            <person name="Billington K."/>
            <person name="Browne H."/>
            <person name="Dunn M."/>
            <person name="Hung S."/>
            <person name="Kawahara F."/>
            <person name="Miranda-Saavedra D."/>
            <person name="Mourier T."/>
            <person name="Nagra H."/>
            <person name="Otto T.D."/>
            <person name="Rawlings N."/>
            <person name="Sanchez A."/>
            <person name="Sanders M."/>
            <person name="Subramaniam C."/>
            <person name="Tay Y."/>
            <person name="Dear P."/>
            <person name="Doerig C."/>
            <person name="Gruber A."/>
            <person name="Parkinson J."/>
            <person name="Shirley M."/>
            <person name="Wan K.L."/>
            <person name="Berriman M."/>
            <person name="Tomley F."/>
            <person name="Pain A."/>
        </authorList>
    </citation>
    <scope>NUCLEOTIDE SEQUENCE [LARGE SCALE GENOMIC DNA]</scope>
    <source>
        <strain evidence="1">Houghton</strain>
    </source>
</reference>
<protein>
    <submittedName>
        <fullName evidence="1">Uncharacterized protein</fullName>
    </submittedName>
</protein>
<reference evidence="1" key="2">
    <citation type="submission" date="2013-10" db="EMBL/GenBank/DDBJ databases">
        <authorList>
            <person name="Aslett M."/>
        </authorList>
    </citation>
    <scope>NUCLEOTIDE SEQUENCE [LARGE SCALE GENOMIC DNA]</scope>
    <source>
        <strain evidence="1">Houghton</strain>
    </source>
</reference>
<dbReference type="Proteomes" id="UP000030744">
    <property type="component" value="Unassembled WGS sequence"/>
</dbReference>
<evidence type="ECO:0000313" key="2">
    <source>
        <dbReference type="Proteomes" id="UP000030744"/>
    </source>
</evidence>
<dbReference type="AlphaFoldDB" id="U6K0M9"/>
<dbReference type="VEuPathDB" id="ToxoDB:EMH_0021350"/>
<dbReference type="RefSeq" id="XP_013351887.1">
    <property type="nucleotide sequence ID" value="XM_013496433.1"/>
</dbReference>
<sequence>MDMIVSVLGERQQMSLFHFLIDEIHSSPRSVVLEQSFLIIQILVRLQLLKRVEITAHQTGYRLKNPGPNQRAQHTLPIPMLVTRVFANVPVATDSNPPYPPTYQHNRPRIPRVAAHPVPMLITRMLAKAPIATEDRNPPVPHANQHHRPRLPRVPAVPVPMLIMRALAKVPIATESNPPFLRTHKQHQPRPPRVLAPPIATLLMRVFVKVSIAKDSKSPFPLNHQEHHPRPLRLLQNVGRIVSMPQTNATPHQTSRPTVPYLSAMPLHRIPLPHPLLQTQYRNLLPQAHLRHLQLHRRRPELRF</sequence>